<dbReference type="EC" id="6.3.4.5" evidence="3 10"/>
<evidence type="ECO:0000256" key="2">
    <source>
        <dbReference type="ARBA" id="ARBA00011881"/>
    </source>
</evidence>
<comment type="catalytic activity">
    <reaction evidence="10">
        <text>L-citrulline + L-aspartate + ATP = 2-(N(omega)-L-arginino)succinate + AMP + diphosphate + H(+)</text>
        <dbReference type="Rhea" id="RHEA:10932"/>
        <dbReference type="ChEBI" id="CHEBI:15378"/>
        <dbReference type="ChEBI" id="CHEBI:29991"/>
        <dbReference type="ChEBI" id="CHEBI:30616"/>
        <dbReference type="ChEBI" id="CHEBI:33019"/>
        <dbReference type="ChEBI" id="CHEBI:57472"/>
        <dbReference type="ChEBI" id="CHEBI:57743"/>
        <dbReference type="ChEBI" id="CHEBI:456215"/>
        <dbReference type="EC" id="6.3.4.5"/>
    </reaction>
</comment>
<dbReference type="FunFam" id="3.90.1260.10:FF:000007">
    <property type="entry name" value="Argininosuccinate synthase"/>
    <property type="match status" value="1"/>
</dbReference>
<dbReference type="Gene3D" id="1.20.5.470">
    <property type="entry name" value="Single helix bin"/>
    <property type="match status" value="1"/>
</dbReference>
<dbReference type="InterPro" id="IPR048268">
    <property type="entry name" value="Arginosuc_syn_C"/>
</dbReference>
<keyword evidence="6 10" id="KW-0436">Ligase</keyword>
<comment type="caution">
    <text evidence="13">The sequence shown here is derived from an EMBL/GenBank/DDBJ whole genome shotgun (WGS) entry which is preliminary data.</text>
</comment>
<dbReference type="GO" id="GO:0000050">
    <property type="term" value="P:urea cycle"/>
    <property type="evidence" value="ECO:0007669"/>
    <property type="project" value="TreeGrafter"/>
</dbReference>
<accession>A0A7C3SNQ7</accession>
<dbReference type="NCBIfam" id="TIGR00032">
    <property type="entry name" value="argG"/>
    <property type="match status" value="1"/>
</dbReference>
<dbReference type="PROSITE" id="PS00564">
    <property type="entry name" value="ARGININOSUCCIN_SYN_1"/>
    <property type="match status" value="1"/>
</dbReference>
<keyword evidence="9 10" id="KW-0067">ATP-binding</keyword>
<evidence type="ECO:0000256" key="3">
    <source>
        <dbReference type="ARBA" id="ARBA00012286"/>
    </source>
</evidence>
<reference evidence="13" key="1">
    <citation type="journal article" date="2020" name="mSystems">
        <title>Genome- and Community-Level Interaction Insights into Carbon Utilization and Element Cycling Functions of Hydrothermarchaeota in Hydrothermal Sediment.</title>
        <authorList>
            <person name="Zhou Z."/>
            <person name="Liu Y."/>
            <person name="Xu W."/>
            <person name="Pan J."/>
            <person name="Luo Z.H."/>
            <person name="Li M."/>
        </authorList>
    </citation>
    <scope>NUCLEOTIDE SEQUENCE [LARGE SCALE GENOMIC DNA]</scope>
    <source>
        <strain evidence="13">SpSt-751</strain>
    </source>
</reference>
<feature type="binding site" evidence="10">
    <location>
        <position position="257"/>
    </location>
    <ligand>
        <name>L-citrulline</name>
        <dbReference type="ChEBI" id="CHEBI:57743"/>
    </ligand>
</feature>
<dbReference type="InterPro" id="IPR014729">
    <property type="entry name" value="Rossmann-like_a/b/a_fold"/>
</dbReference>
<dbReference type="CDD" id="cd01999">
    <property type="entry name" value="ASS"/>
    <property type="match status" value="1"/>
</dbReference>
<dbReference type="FunFam" id="3.40.50.620:FF:000038">
    <property type="entry name" value="Argininosuccinate synthase"/>
    <property type="match status" value="1"/>
</dbReference>
<evidence type="ECO:0000259" key="12">
    <source>
        <dbReference type="Pfam" id="PF20979"/>
    </source>
</evidence>
<evidence type="ECO:0000256" key="8">
    <source>
        <dbReference type="ARBA" id="ARBA00022741"/>
    </source>
</evidence>
<name>A0A7C3SNQ7_9BACT</name>
<keyword evidence="4 10" id="KW-0963">Cytoplasm</keyword>
<feature type="binding site" evidence="10">
    <location>
        <position position="184"/>
    </location>
    <ligand>
        <name>L-citrulline</name>
        <dbReference type="ChEBI" id="CHEBI:57743"/>
    </ligand>
</feature>
<proteinExistence type="inferred from homology"/>
<dbReference type="SUPFAM" id="SSF69864">
    <property type="entry name" value="Argininosuccinate synthetase, C-terminal domain"/>
    <property type="match status" value="1"/>
</dbReference>
<dbReference type="GO" id="GO:0006526">
    <property type="term" value="P:L-arginine biosynthetic process"/>
    <property type="evidence" value="ECO:0007669"/>
    <property type="project" value="UniProtKB-UniRule"/>
</dbReference>
<keyword evidence="5 10" id="KW-0055">Arginine biosynthesis</keyword>
<feature type="binding site" evidence="10">
    <location>
        <position position="87"/>
    </location>
    <ligand>
        <name>L-citrulline</name>
        <dbReference type="ChEBI" id="CHEBI:57743"/>
    </ligand>
</feature>
<evidence type="ECO:0000256" key="7">
    <source>
        <dbReference type="ARBA" id="ARBA00022605"/>
    </source>
</evidence>
<feature type="binding site" evidence="10">
    <location>
        <position position="269"/>
    </location>
    <ligand>
        <name>L-citrulline</name>
        <dbReference type="ChEBI" id="CHEBI:57743"/>
    </ligand>
</feature>
<comment type="caution">
    <text evidence="10">Lacks conserved residue(s) required for the propagation of feature annotation.</text>
</comment>
<evidence type="ECO:0000256" key="4">
    <source>
        <dbReference type="ARBA" id="ARBA00022490"/>
    </source>
</evidence>
<dbReference type="AlphaFoldDB" id="A0A7C3SNQ7"/>
<feature type="binding site" evidence="10">
    <location>
        <begin position="9"/>
        <end position="17"/>
    </location>
    <ligand>
        <name>ATP</name>
        <dbReference type="ChEBI" id="CHEBI:30616"/>
    </ligand>
</feature>
<dbReference type="InterPro" id="IPR048267">
    <property type="entry name" value="Arginosuc_syn_N"/>
</dbReference>
<dbReference type="GO" id="GO:0005737">
    <property type="term" value="C:cytoplasm"/>
    <property type="evidence" value="ECO:0007669"/>
    <property type="project" value="UniProtKB-SubCell"/>
</dbReference>
<feature type="binding site" evidence="10">
    <location>
        <position position="123"/>
    </location>
    <ligand>
        <name>L-aspartate</name>
        <dbReference type="ChEBI" id="CHEBI:29991"/>
    </ligand>
</feature>
<evidence type="ECO:0000256" key="6">
    <source>
        <dbReference type="ARBA" id="ARBA00022598"/>
    </source>
</evidence>
<dbReference type="Pfam" id="PF20979">
    <property type="entry name" value="Arginosuc_syn_C"/>
    <property type="match status" value="1"/>
</dbReference>
<feature type="binding site" evidence="10">
    <location>
        <position position="123"/>
    </location>
    <ligand>
        <name>L-citrulline</name>
        <dbReference type="ChEBI" id="CHEBI:57743"/>
    </ligand>
</feature>
<comment type="subcellular location">
    <subcellularLocation>
        <location evidence="10">Cytoplasm</location>
    </subcellularLocation>
</comment>
<gene>
    <name evidence="10" type="primary">argG</name>
    <name evidence="13" type="ORF">ENV35_06050</name>
</gene>
<dbReference type="InterPro" id="IPR023434">
    <property type="entry name" value="Arginosuc_synth_type_1_subfam"/>
</dbReference>
<dbReference type="PANTHER" id="PTHR11587:SF2">
    <property type="entry name" value="ARGININOSUCCINATE SYNTHASE"/>
    <property type="match status" value="1"/>
</dbReference>
<feature type="binding site" evidence="10">
    <location>
        <position position="175"/>
    </location>
    <ligand>
        <name>L-citrulline</name>
        <dbReference type="ChEBI" id="CHEBI:57743"/>
    </ligand>
</feature>
<evidence type="ECO:0000256" key="10">
    <source>
        <dbReference type="HAMAP-Rule" id="MF_00005"/>
    </source>
</evidence>
<feature type="binding site" evidence="10">
    <location>
        <position position="117"/>
    </location>
    <ligand>
        <name>ATP</name>
        <dbReference type="ChEBI" id="CHEBI:30616"/>
    </ligand>
</feature>
<dbReference type="GO" id="GO:0004055">
    <property type="term" value="F:argininosuccinate synthase activity"/>
    <property type="evidence" value="ECO:0007669"/>
    <property type="project" value="UniProtKB-UniRule"/>
</dbReference>
<dbReference type="Gene3D" id="3.40.50.620">
    <property type="entry name" value="HUPs"/>
    <property type="match status" value="1"/>
</dbReference>
<dbReference type="EMBL" id="DTGA01000150">
    <property type="protein sequence ID" value="HGB31420.1"/>
    <property type="molecule type" value="Genomic_DNA"/>
</dbReference>
<dbReference type="UniPathway" id="UPA00068">
    <property type="reaction ID" value="UER00113"/>
</dbReference>
<dbReference type="SUPFAM" id="SSF52402">
    <property type="entry name" value="Adenine nucleotide alpha hydrolases-like"/>
    <property type="match status" value="1"/>
</dbReference>
<feature type="binding site" evidence="10">
    <location>
        <position position="124"/>
    </location>
    <ligand>
        <name>L-aspartate</name>
        <dbReference type="ChEBI" id="CHEBI:29991"/>
    </ligand>
</feature>
<dbReference type="Pfam" id="PF00764">
    <property type="entry name" value="Arginosuc_synth"/>
    <property type="match status" value="1"/>
</dbReference>
<dbReference type="InterPro" id="IPR018223">
    <property type="entry name" value="Arginosuc_synth_CS"/>
</dbReference>
<comment type="pathway">
    <text evidence="1 10">Amino-acid biosynthesis; L-arginine biosynthesis; L-arginine from L-ornithine and carbamoyl phosphate: step 2/3.</text>
</comment>
<dbReference type="PANTHER" id="PTHR11587">
    <property type="entry name" value="ARGININOSUCCINATE SYNTHASE"/>
    <property type="match status" value="1"/>
</dbReference>
<evidence type="ECO:0000259" key="11">
    <source>
        <dbReference type="Pfam" id="PF00764"/>
    </source>
</evidence>
<dbReference type="GO" id="GO:0005524">
    <property type="term" value="F:ATP binding"/>
    <property type="evidence" value="ECO:0007669"/>
    <property type="project" value="UniProtKB-UniRule"/>
</dbReference>
<organism evidence="13">
    <name type="scientific">Dictyoglomus turgidum</name>
    <dbReference type="NCBI Taxonomy" id="513050"/>
    <lineage>
        <taxon>Bacteria</taxon>
        <taxon>Pseudomonadati</taxon>
        <taxon>Dictyoglomota</taxon>
        <taxon>Dictyoglomia</taxon>
        <taxon>Dictyoglomales</taxon>
        <taxon>Dictyoglomaceae</taxon>
        <taxon>Dictyoglomus</taxon>
    </lineage>
</organism>
<comment type="similarity">
    <text evidence="10">Belongs to the argininosuccinate synthase family. Type 1 subfamily.</text>
</comment>
<keyword evidence="7 10" id="KW-0028">Amino-acid biosynthesis</keyword>
<dbReference type="InterPro" id="IPR001518">
    <property type="entry name" value="Arginosuc_synth"/>
</dbReference>
<feature type="binding site" evidence="10">
    <location>
        <position position="127"/>
    </location>
    <ligand>
        <name>L-citrulline</name>
        <dbReference type="ChEBI" id="CHEBI:57743"/>
    </ligand>
</feature>
<feature type="binding site" evidence="10">
    <location>
        <position position="119"/>
    </location>
    <ligand>
        <name>L-aspartate</name>
        <dbReference type="ChEBI" id="CHEBI:29991"/>
    </ligand>
</feature>
<feature type="domain" description="Arginosuccinate synthase-like N-terminal" evidence="11">
    <location>
        <begin position="5"/>
        <end position="165"/>
    </location>
</feature>
<dbReference type="NCBIfam" id="NF001770">
    <property type="entry name" value="PRK00509.1"/>
    <property type="match status" value="1"/>
</dbReference>
<evidence type="ECO:0000256" key="1">
    <source>
        <dbReference type="ARBA" id="ARBA00004967"/>
    </source>
</evidence>
<dbReference type="Gene3D" id="3.90.1260.10">
    <property type="entry name" value="Argininosuccinate synthetase, chain A, domain 2"/>
    <property type="match status" value="1"/>
</dbReference>
<evidence type="ECO:0000256" key="9">
    <source>
        <dbReference type="ARBA" id="ARBA00022840"/>
    </source>
</evidence>
<comment type="subunit">
    <text evidence="2 10">Homotetramer.</text>
</comment>
<evidence type="ECO:0000256" key="5">
    <source>
        <dbReference type="ARBA" id="ARBA00022571"/>
    </source>
</evidence>
<sequence length="397" mass="44959">MGKDKVVLAYSGGLDTSVAIKWLMQKYSLDVITLTVDIGQGIDLEEIKKKAENLGVEKAYIIDLKEEFVNDYITPAIKSNAMYEGVYPLATALSRPLIAKYLVKVAKENGARYVAHGCTGKGNDQVRIDLGVKALAPDLEIIAPVREWNFSREEEIDYAIENNIPIPVSRKSPFSIDENLWGRSIEGGILEDPWQEPPEEIYQWTKLKKEEPSYIEITFEEGIPVELNGERKSLLQIIENLNEIVGSYGIGRIDHIENRLVGIKSREIYEAPSAIVIIKAHEALEDMVLPRELAHFKKMLEGKYAELVYYGLWFDPFREAIQAFMDKTQERVTGKVKIKLMPWSFSVVGRMSPYSLYDHGLATYDKGSTFSTESAVGFIKLFGLQNYLYALRGNQND</sequence>
<feature type="domain" description="Arginosuccinate synthase C-terminal" evidence="12">
    <location>
        <begin position="174"/>
        <end position="388"/>
    </location>
</feature>
<dbReference type="HAMAP" id="MF_00005">
    <property type="entry name" value="Arg_succ_synth_type1"/>
    <property type="match status" value="1"/>
</dbReference>
<dbReference type="InterPro" id="IPR024074">
    <property type="entry name" value="AS_cat/multimer_dom_body"/>
</dbReference>
<keyword evidence="8 10" id="KW-0547">Nucleotide-binding</keyword>
<dbReference type="GO" id="GO:0000053">
    <property type="term" value="P:argininosuccinate metabolic process"/>
    <property type="evidence" value="ECO:0007669"/>
    <property type="project" value="TreeGrafter"/>
</dbReference>
<protein>
    <recommendedName>
        <fullName evidence="3 10">Argininosuccinate synthase</fullName>
        <ecNumber evidence="3 10">6.3.4.5</ecNumber>
    </recommendedName>
    <alternativeName>
        <fullName evidence="10">Citrulline--aspartate ligase</fullName>
    </alternativeName>
</protein>
<evidence type="ECO:0000313" key="13">
    <source>
        <dbReference type="EMBL" id="HGB31420.1"/>
    </source>
</evidence>